<dbReference type="GeneTree" id="ENSGT01140000285118"/>
<sequence>MAYFASPLGINQGEWDSWVKWWFHFKFLSNLHIAFQSGCTNLLSHQQCTSVPFSPHPCQHLLLLVFLIIAILTEMKS</sequence>
<keyword evidence="2" id="KW-1185">Reference proteome</keyword>
<name>A0A8D2AS69_SCIVU</name>
<reference evidence="1" key="2">
    <citation type="submission" date="2025-09" db="UniProtKB">
        <authorList>
            <consortium name="Ensembl"/>
        </authorList>
    </citation>
    <scope>IDENTIFICATION</scope>
</reference>
<dbReference type="AlphaFoldDB" id="A0A8D2AS69"/>
<dbReference type="Ensembl" id="ENSSVLT00005004446.1">
    <property type="protein sequence ID" value="ENSSVLP00005004040.1"/>
    <property type="gene ID" value="ENSSVLG00005003249.1"/>
</dbReference>
<evidence type="ECO:0000313" key="2">
    <source>
        <dbReference type="Proteomes" id="UP000694564"/>
    </source>
</evidence>
<accession>A0A8D2AS69</accession>
<proteinExistence type="predicted"/>
<reference evidence="1" key="1">
    <citation type="submission" date="2025-08" db="UniProtKB">
        <authorList>
            <consortium name="Ensembl"/>
        </authorList>
    </citation>
    <scope>IDENTIFICATION</scope>
</reference>
<organism evidence="1 2">
    <name type="scientific">Sciurus vulgaris</name>
    <name type="common">Eurasian red squirrel</name>
    <dbReference type="NCBI Taxonomy" id="55149"/>
    <lineage>
        <taxon>Eukaryota</taxon>
        <taxon>Metazoa</taxon>
        <taxon>Chordata</taxon>
        <taxon>Craniata</taxon>
        <taxon>Vertebrata</taxon>
        <taxon>Euteleostomi</taxon>
        <taxon>Mammalia</taxon>
        <taxon>Eutheria</taxon>
        <taxon>Euarchontoglires</taxon>
        <taxon>Glires</taxon>
        <taxon>Rodentia</taxon>
        <taxon>Sciuromorpha</taxon>
        <taxon>Sciuridae</taxon>
        <taxon>Sciurinae</taxon>
        <taxon>Sciurini</taxon>
        <taxon>Sciurus</taxon>
    </lineage>
</organism>
<protein>
    <submittedName>
        <fullName evidence="1">Uncharacterized protein</fullName>
    </submittedName>
</protein>
<evidence type="ECO:0000313" key="1">
    <source>
        <dbReference type="Ensembl" id="ENSSVLP00005004040.1"/>
    </source>
</evidence>
<dbReference type="Proteomes" id="UP000694564">
    <property type="component" value="Chromosome 4"/>
</dbReference>